<organism evidence="1 2">
    <name type="scientific">Ceratitis capitata</name>
    <name type="common">Mediterranean fruit fly</name>
    <name type="synonym">Tephritis capitata</name>
    <dbReference type="NCBI Taxonomy" id="7213"/>
    <lineage>
        <taxon>Eukaryota</taxon>
        <taxon>Metazoa</taxon>
        <taxon>Ecdysozoa</taxon>
        <taxon>Arthropoda</taxon>
        <taxon>Hexapoda</taxon>
        <taxon>Insecta</taxon>
        <taxon>Pterygota</taxon>
        <taxon>Neoptera</taxon>
        <taxon>Endopterygota</taxon>
        <taxon>Diptera</taxon>
        <taxon>Brachycera</taxon>
        <taxon>Muscomorpha</taxon>
        <taxon>Tephritoidea</taxon>
        <taxon>Tephritidae</taxon>
        <taxon>Ceratitis</taxon>
        <taxon>Ceratitis</taxon>
    </lineage>
</organism>
<name>A0A811VBR5_CERCA</name>
<accession>A0A811VBR5</accession>
<dbReference type="AlphaFoldDB" id="A0A811VBR5"/>
<reference evidence="1" key="1">
    <citation type="submission" date="2020-11" db="EMBL/GenBank/DDBJ databases">
        <authorList>
            <person name="Whitehead M."/>
        </authorList>
    </citation>
    <scope>NUCLEOTIDE SEQUENCE</scope>
    <source>
        <strain evidence="1">EGII</strain>
    </source>
</reference>
<dbReference type="EMBL" id="CAJHJT010000056">
    <property type="protein sequence ID" value="CAD7012760.1"/>
    <property type="molecule type" value="Genomic_DNA"/>
</dbReference>
<protein>
    <submittedName>
        <fullName evidence="1">(Mediterranean fruit fly) hypothetical protein</fullName>
    </submittedName>
</protein>
<proteinExistence type="predicted"/>
<gene>
    <name evidence="1" type="ORF">CCAP1982_LOCUS20864</name>
</gene>
<dbReference type="Proteomes" id="UP000606786">
    <property type="component" value="Unassembled WGS sequence"/>
</dbReference>
<keyword evidence="2" id="KW-1185">Reference proteome</keyword>
<sequence>MDILEVDRLLNKLDHCKSCGPPPRHGIYAFVVPMQKEMLIARSTLKVLRRQKMLEFMLNEMQDMESFLRPEGKGLWQTMVCAQPCSSRY</sequence>
<evidence type="ECO:0000313" key="2">
    <source>
        <dbReference type="Proteomes" id="UP000606786"/>
    </source>
</evidence>
<comment type="caution">
    <text evidence="1">The sequence shown here is derived from an EMBL/GenBank/DDBJ whole genome shotgun (WGS) entry which is preliminary data.</text>
</comment>
<evidence type="ECO:0000313" key="1">
    <source>
        <dbReference type="EMBL" id="CAD7012760.1"/>
    </source>
</evidence>